<dbReference type="OMA" id="RINDQAW"/>
<evidence type="ECO:0000313" key="3">
    <source>
        <dbReference type="Proteomes" id="UP000324585"/>
    </source>
</evidence>
<proteinExistence type="predicted"/>
<reference evidence="3" key="1">
    <citation type="journal article" date="2019" name="Nat. Commun.">
        <title>Expansion of phycobilisome linker gene families in mesophilic red algae.</title>
        <authorList>
            <person name="Lee J."/>
            <person name="Kim D."/>
            <person name="Bhattacharya D."/>
            <person name="Yoon H.S."/>
        </authorList>
    </citation>
    <scope>NUCLEOTIDE SEQUENCE [LARGE SCALE GENOMIC DNA]</scope>
    <source>
        <strain evidence="3">CCMP 1328</strain>
    </source>
</reference>
<keyword evidence="1" id="KW-1133">Transmembrane helix</keyword>
<dbReference type="Proteomes" id="UP000324585">
    <property type="component" value="Unassembled WGS sequence"/>
</dbReference>
<evidence type="ECO:0000313" key="2">
    <source>
        <dbReference type="EMBL" id="KAA8497703.1"/>
    </source>
</evidence>
<keyword evidence="3" id="KW-1185">Reference proteome</keyword>
<evidence type="ECO:0000256" key="1">
    <source>
        <dbReference type="SAM" id="Phobius"/>
    </source>
</evidence>
<keyword evidence="1" id="KW-0812">Transmembrane</keyword>
<gene>
    <name evidence="2" type="ORF">FVE85_5288</name>
</gene>
<organism evidence="2 3">
    <name type="scientific">Porphyridium purpureum</name>
    <name type="common">Red alga</name>
    <name type="synonym">Porphyridium cruentum</name>
    <dbReference type="NCBI Taxonomy" id="35688"/>
    <lineage>
        <taxon>Eukaryota</taxon>
        <taxon>Rhodophyta</taxon>
        <taxon>Bangiophyceae</taxon>
        <taxon>Porphyridiales</taxon>
        <taxon>Porphyridiaceae</taxon>
        <taxon>Porphyridium</taxon>
    </lineage>
</organism>
<name>A0A5J4Z414_PORPP</name>
<comment type="caution">
    <text evidence="2">The sequence shown here is derived from an EMBL/GenBank/DDBJ whole genome shotgun (WGS) entry which is preliminary data.</text>
</comment>
<accession>A0A5J4Z414</accession>
<dbReference type="EMBL" id="VRMN01000001">
    <property type="protein sequence ID" value="KAA8497703.1"/>
    <property type="molecule type" value="Genomic_DNA"/>
</dbReference>
<feature type="transmembrane region" description="Helical" evidence="1">
    <location>
        <begin position="23"/>
        <end position="44"/>
    </location>
</feature>
<keyword evidence="1" id="KW-0472">Membrane</keyword>
<sequence length="383" mass="44257">MVVGWRYEWLKLRKKVARAAECAGAYMHGVVGAVALAYLVWTLVACSRTAVRINDQAWDAPEHAQPGHVPHHRMKHGSFRLEENELGNVFCVLQPILSDRQEVWTEQNMREHSGIRLFLRSFLGELSSEDADSYQFHVYYGHDADDTVFGSHATRDLYDRIAQQEILSAAVRPRLSLHYVPLYDLHGRINAIWNEIADVAFHDGCDYFFLSNDDMGFKTKGWVSRAVARLQQPRGLPQCRFFGIVRFKDEWAEWATFTFHVSTRLHMEVMDGIYYPVPFKTTHNDYWIYRVYFAWKADGYEPSIRMRNRMLASINASGTAGADTRSISEARYKYDNKSEVWHWILKGRGAVTKWLASNHRSRPFCDPVHGGTAQRSSKKRSEA</sequence>
<protein>
    <submittedName>
        <fullName evidence="2">Uncharacterized protein</fullName>
    </submittedName>
</protein>
<dbReference type="OrthoDB" id="2246at2759"/>
<dbReference type="AlphaFoldDB" id="A0A5J4Z414"/>